<feature type="transmembrane region" description="Helical" evidence="7">
    <location>
        <begin position="36"/>
        <end position="52"/>
    </location>
</feature>
<dbReference type="InterPro" id="IPR019758">
    <property type="entry name" value="Pept_S26A_signal_pept_1_CS"/>
</dbReference>
<feature type="domain" description="Peptidase S26" evidence="8">
    <location>
        <begin position="114"/>
        <end position="328"/>
    </location>
</feature>
<evidence type="ECO:0000259" key="8">
    <source>
        <dbReference type="Pfam" id="PF10502"/>
    </source>
</evidence>
<evidence type="ECO:0000256" key="1">
    <source>
        <dbReference type="ARBA" id="ARBA00000677"/>
    </source>
</evidence>
<evidence type="ECO:0000313" key="9">
    <source>
        <dbReference type="EMBL" id="TDR79875.1"/>
    </source>
</evidence>
<dbReference type="PANTHER" id="PTHR43390:SF1">
    <property type="entry name" value="CHLOROPLAST PROCESSING PEPTIDASE"/>
    <property type="match status" value="1"/>
</dbReference>
<reference evidence="9 10" key="1">
    <citation type="submission" date="2019-03" db="EMBL/GenBank/DDBJ databases">
        <title>Genomic Encyclopedia of Type Strains, Phase III (KMG-III): the genomes of soil and plant-associated and newly described type strains.</title>
        <authorList>
            <person name="Whitman W."/>
        </authorList>
    </citation>
    <scope>NUCLEOTIDE SEQUENCE [LARGE SCALE GENOMIC DNA]</scope>
    <source>
        <strain evidence="9 10">CECT 8976</strain>
    </source>
</reference>
<dbReference type="RefSeq" id="WP_133680060.1">
    <property type="nucleotide sequence ID" value="NZ_SNZP01000006.1"/>
</dbReference>
<sequence length="341" mass="37842">MSGNYFWVFVALIAVGLMLTLFGGKKQPGAKDFPPSVQWGALFVVIGAFGVLSEYISLTAVLLLFVVITGLISALDRWVLAPRRKAGLPGASPTETSAPIPVEVTPSANLLVDYSRGFFPVILVVFLLRSFLVEPFTIPSSSMRPGLVVGDFILVNKFIYGIRVPVLNNVLIPVGQVERGDVMVFNFPMNPKVNYIKRVIGLPGDTVEYRGKRLTVNGQAIPDVKDGTYDYLEQGVATIHNDRYRETLLSGKQVDVLNIPEAPTLVPSQVMDFPDRDQCRYDDNGFVCKVPSGKYFMMGDNRDNSLDGRYWGFVDDRLVVGKAFFIWMNFSQPSRIGSRVR</sequence>
<feature type="active site" evidence="6">
    <location>
        <position position="197"/>
    </location>
</feature>
<dbReference type="GO" id="GO:0016020">
    <property type="term" value="C:membrane"/>
    <property type="evidence" value="ECO:0007669"/>
    <property type="project" value="UniProtKB-SubCell"/>
</dbReference>
<dbReference type="Proteomes" id="UP000295611">
    <property type="component" value="Unassembled WGS sequence"/>
</dbReference>
<evidence type="ECO:0000256" key="2">
    <source>
        <dbReference type="ARBA" id="ARBA00009370"/>
    </source>
</evidence>
<dbReference type="GO" id="GO:0004252">
    <property type="term" value="F:serine-type endopeptidase activity"/>
    <property type="evidence" value="ECO:0007669"/>
    <property type="project" value="InterPro"/>
</dbReference>
<dbReference type="CDD" id="cd06530">
    <property type="entry name" value="S26_SPase_I"/>
    <property type="match status" value="1"/>
</dbReference>
<comment type="similarity">
    <text evidence="2 7">Belongs to the peptidase S26 family.</text>
</comment>
<keyword evidence="7" id="KW-0812">Transmembrane</keyword>
<dbReference type="PRINTS" id="PR00727">
    <property type="entry name" value="LEADERPTASE"/>
</dbReference>
<dbReference type="GO" id="GO:0009003">
    <property type="term" value="F:signal peptidase activity"/>
    <property type="evidence" value="ECO:0007669"/>
    <property type="project" value="UniProtKB-EC"/>
</dbReference>
<keyword evidence="5 7" id="KW-0378">Hydrolase</keyword>
<evidence type="ECO:0000313" key="10">
    <source>
        <dbReference type="Proteomes" id="UP000295611"/>
    </source>
</evidence>
<dbReference type="NCBIfam" id="TIGR02227">
    <property type="entry name" value="sigpep_I_bact"/>
    <property type="match status" value="1"/>
</dbReference>
<dbReference type="AlphaFoldDB" id="A0A4R7B7X7"/>
<gene>
    <name evidence="9" type="ORF">DFP86_10614</name>
</gene>
<comment type="caution">
    <text evidence="7">Lacks conserved residue(s) required for the propagation of feature annotation.</text>
</comment>
<keyword evidence="7" id="KW-0645">Protease</keyword>
<dbReference type="PANTHER" id="PTHR43390">
    <property type="entry name" value="SIGNAL PEPTIDASE I"/>
    <property type="match status" value="1"/>
</dbReference>
<proteinExistence type="inferred from homology"/>
<dbReference type="Gene3D" id="2.10.109.10">
    <property type="entry name" value="Umud Fragment, subunit A"/>
    <property type="match status" value="1"/>
</dbReference>
<dbReference type="OrthoDB" id="9815782at2"/>
<comment type="subcellular location">
    <subcellularLocation>
        <location evidence="7">Membrane</location>
        <topology evidence="7">Single-pass type II membrane protein</topology>
    </subcellularLocation>
</comment>
<evidence type="ECO:0000256" key="6">
    <source>
        <dbReference type="PIRSR" id="PIRSR600223-1"/>
    </source>
</evidence>
<dbReference type="InterPro" id="IPR000223">
    <property type="entry name" value="Pept_S26A_signal_pept_1"/>
</dbReference>
<dbReference type="InterPro" id="IPR019757">
    <property type="entry name" value="Pept_S26A_signal_pept_1_Lys-AS"/>
</dbReference>
<feature type="active site" evidence="6">
    <location>
        <position position="142"/>
    </location>
</feature>
<dbReference type="EMBL" id="SNZP01000006">
    <property type="protein sequence ID" value="TDR79875.1"/>
    <property type="molecule type" value="Genomic_DNA"/>
</dbReference>
<dbReference type="Pfam" id="PF10502">
    <property type="entry name" value="Peptidase_S26"/>
    <property type="match status" value="1"/>
</dbReference>
<protein>
    <recommendedName>
        <fullName evidence="4 7">Signal peptidase I</fullName>
        <ecNumber evidence="3 7">3.4.21.89</ecNumber>
    </recommendedName>
</protein>
<dbReference type="InterPro" id="IPR019533">
    <property type="entry name" value="Peptidase_S26"/>
</dbReference>
<evidence type="ECO:0000256" key="7">
    <source>
        <dbReference type="RuleBase" id="RU362042"/>
    </source>
</evidence>
<name>A0A4R7B7X7_9NEIS</name>
<feature type="transmembrane region" description="Helical" evidence="7">
    <location>
        <begin position="6"/>
        <end position="24"/>
    </location>
</feature>
<evidence type="ECO:0000256" key="5">
    <source>
        <dbReference type="ARBA" id="ARBA00022801"/>
    </source>
</evidence>
<organism evidence="9 10">
    <name type="scientific">Paludibacterium purpuratum</name>
    <dbReference type="NCBI Taxonomy" id="1144873"/>
    <lineage>
        <taxon>Bacteria</taxon>
        <taxon>Pseudomonadati</taxon>
        <taxon>Pseudomonadota</taxon>
        <taxon>Betaproteobacteria</taxon>
        <taxon>Neisseriales</taxon>
        <taxon>Chromobacteriaceae</taxon>
        <taxon>Paludibacterium</taxon>
    </lineage>
</organism>
<feature type="transmembrane region" description="Helical" evidence="7">
    <location>
        <begin position="58"/>
        <end position="75"/>
    </location>
</feature>
<dbReference type="SUPFAM" id="SSF51306">
    <property type="entry name" value="LexA/Signal peptidase"/>
    <property type="match status" value="1"/>
</dbReference>
<keyword evidence="7" id="KW-0472">Membrane</keyword>
<comment type="catalytic activity">
    <reaction evidence="1 7">
        <text>Cleavage of hydrophobic, N-terminal signal or leader sequences from secreted and periplasmic proteins.</text>
        <dbReference type="EC" id="3.4.21.89"/>
    </reaction>
</comment>
<comment type="caution">
    <text evidence="9">The sequence shown here is derived from an EMBL/GenBank/DDBJ whole genome shotgun (WGS) entry which is preliminary data.</text>
</comment>
<dbReference type="PROSITE" id="PS00761">
    <property type="entry name" value="SPASE_I_3"/>
    <property type="match status" value="1"/>
</dbReference>
<dbReference type="InterPro" id="IPR036286">
    <property type="entry name" value="LexA/Signal_pep-like_sf"/>
</dbReference>
<dbReference type="PROSITE" id="PS00760">
    <property type="entry name" value="SPASE_I_2"/>
    <property type="match status" value="1"/>
</dbReference>
<keyword evidence="10" id="KW-1185">Reference proteome</keyword>
<evidence type="ECO:0000256" key="3">
    <source>
        <dbReference type="ARBA" id="ARBA00013208"/>
    </source>
</evidence>
<accession>A0A4R7B7X7</accession>
<dbReference type="EC" id="3.4.21.89" evidence="3 7"/>
<dbReference type="GO" id="GO:0006465">
    <property type="term" value="P:signal peptide processing"/>
    <property type="evidence" value="ECO:0007669"/>
    <property type="project" value="InterPro"/>
</dbReference>
<keyword evidence="7" id="KW-1133">Transmembrane helix</keyword>
<evidence type="ECO:0000256" key="4">
    <source>
        <dbReference type="ARBA" id="ARBA00019232"/>
    </source>
</evidence>